<dbReference type="GO" id="GO:0106310">
    <property type="term" value="F:protein serine kinase activity"/>
    <property type="evidence" value="ECO:0007669"/>
    <property type="project" value="RHEA"/>
</dbReference>
<dbReference type="GO" id="GO:0005814">
    <property type="term" value="C:centriole"/>
    <property type="evidence" value="ECO:0007669"/>
    <property type="project" value="UniProtKB-SubCell"/>
</dbReference>
<evidence type="ECO:0000256" key="15">
    <source>
        <dbReference type="PROSITE-ProRule" id="PRU10141"/>
    </source>
</evidence>
<dbReference type="GO" id="GO:0030425">
    <property type="term" value="C:dendrite"/>
    <property type="evidence" value="ECO:0007669"/>
    <property type="project" value="UniProtKB-SubCell"/>
</dbReference>
<evidence type="ECO:0000256" key="4">
    <source>
        <dbReference type="ARBA" id="ARBA00022527"/>
    </source>
</evidence>
<dbReference type="InterPro" id="IPR036947">
    <property type="entry name" value="POLO_box_dom_sf"/>
</dbReference>
<feature type="binding site" evidence="15">
    <location>
        <position position="95"/>
    </location>
    <ligand>
        <name>ATP</name>
        <dbReference type="ChEBI" id="CHEBI:30616"/>
    </ligand>
</feature>
<dbReference type="PROSITE" id="PS50011">
    <property type="entry name" value="PROTEIN_KINASE_DOM"/>
    <property type="match status" value="1"/>
</dbReference>
<dbReference type="GO" id="GO:0005737">
    <property type="term" value="C:cytoplasm"/>
    <property type="evidence" value="ECO:0007669"/>
    <property type="project" value="TreeGrafter"/>
</dbReference>
<evidence type="ECO:0000256" key="6">
    <source>
        <dbReference type="ARBA" id="ARBA00022679"/>
    </source>
</evidence>
<keyword evidence="12" id="KW-0966">Cell projection</keyword>
<evidence type="ECO:0000256" key="17">
    <source>
        <dbReference type="SAM" id="MobiDB-lite"/>
    </source>
</evidence>
<comment type="catalytic activity">
    <reaction evidence="13 16">
        <text>L-threonyl-[protein] + ATP = O-phospho-L-threonyl-[protein] + ADP + H(+)</text>
        <dbReference type="Rhea" id="RHEA:46608"/>
        <dbReference type="Rhea" id="RHEA-COMP:11060"/>
        <dbReference type="Rhea" id="RHEA-COMP:11605"/>
        <dbReference type="ChEBI" id="CHEBI:15378"/>
        <dbReference type="ChEBI" id="CHEBI:30013"/>
        <dbReference type="ChEBI" id="CHEBI:30616"/>
        <dbReference type="ChEBI" id="CHEBI:61977"/>
        <dbReference type="ChEBI" id="CHEBI:456216"/>
        <dbReference type="EC" id="2.7.11.21"/>
    </reaction>
</comment>
<dbReference type="InterPro" id="IPR033701">
    <property type="entry name" value="POLO_box_1"/>
</dbReference>
<keyword evidence="8 15" id="KW-0547">Nucleotide-binding</keyword>
<dbReference type="GO" id="GO:0000922">
    <property type="term" value="C:spindle pole"/>
    <property type="evidence" value="ECO:0007669"/>
    <property type="project" value="TreeGrafter"/>
</dbReference>
<evidence type="ECO:0000256" key="11">
    <source>
        <dbReference type="ARBA" id="ARBA00023212"/>
    </source>
</evidence>
<reference evidence="21" key="1">
    <citation type="submission" date="2013-11" db="EMBL/GenBank/DDBJ databases">
        <title>The genomic landscape of the Guanapo guppy.</title>
        <authorList>
            <person name="Kuenstner A."/>
            <person name="Dreyer C."/>
        </authorList>
    </citation>
    <scope>NUCLEOTIDE SEQUENCE</scope>
    <source>
        <strain evidence="21">Guanapo</strain>
    </source>
</reference>
<dbReference type="Gene3D" id="1.10.510.10">
    <property type="entry name" value="Transferase(Phosphotransferase) domain 1"/>
    <property type="match status" value="1"/>
</dbReference>
<feature type="domain" description="POLO box" evidence="19">
    <location>
        <begin position="487"/>
        <end position="565"/>
    </location>
</feature>
<feature type="domain" description="POLO box" evidence="19">
    <location>
        <begin position="585"/>
        <end position="669"/>
    </location>
</feature>
<evidence type="ECO:0000256" key="13">
    <source>
        <dbReference type="ARBA" id="ARBA00047802"/>
    </source>
</evidence>
<dbReference type="PANTHER" id="PTHR24345:SF44">
    <property type="entry name" value="SERINE_THREONINE-PROTEIN KINASE PLK2"/>
    <property type="match status" value="1"/>
</dbReference>
<evidence type="ECO:0000313" key="21">
    <source>
        <dbReference type="Proteomes" id="UP000242638"/>
    </source>
</evidence>
<dbReference type="GO" id="GO:0000776">
    <property type="term" value="C:kinetochore"/>
    <property type="evidence" value="ECO:0007669"/>
    <property type="project" value="TreeGrafter"/>
</dbReference>
<dbReference type="Proteomes" id="UP000242638">
    <property type="component" value="Unassembled WGS sequence"/>
</dbReference>
<name>A0A3P9PXD0_POERE</name>
<dbReference type="InterPro" id="IPR000959">
    <property type="entry name" value="POLO_box_dom"/>
</dbReference>
<keyword evidence="4 16" id="KW-0723">Serine/threonine-protein kinase</keyword>
<dbReference type="SUPFAM" id="SSF82615">
    <property type="entry name" value="Polo-box domain"/>
    <property type="match status" value="2"/>
</dbReference>
<dbReference type="GO" id="GO:0007052">
    <property type="term" value="P:mitotic spindle organization"/>
    <property type="evidence" value="ECO:0007669"/>
    <property type="project" value="TreeGrafter"/>
</dbReference>
<evidence type="ECO:0000256" key="7">
    <source>
        <dbReference type="ARBA" id="ARBA00022737"/>
    </source>
</evidence>
<dbReference type="PROSITE" id="PS00108">
    <property type="entry name" value="PROTEIN_KINASE_ST"/>
    <property type="match status" value="1"/>
</dbReference>
<protein>
    <recommendedName>
        <fullName evidence="16">Serine/threonine-protein kinase PLK</fullName>
        <ecNumber evidence="16">2.7.11.21</ecNumber>
    </recommendedName>
    <alternativeName>
        <fullName evidence="16">Polo-like kinase</fullName>
    </alternativeName>
</protein>
<dbReference type="CDD" id="cd13117">
    <property type="entry name" value="POLO_box_2"/>
    <property type="match status" value="1"/>
</dbReference>
<keyword evidence="11" id="KW-0206">Cytoskeleton</keyword>
<dbReference type="Gene3D" id="3.30.200.20">
    <property type="entry name" value="Phosphorylase Kinase, domain 1"/>
    <property type="match status" value="1"/>
</dbReference>
<dbReference type="InterPro" id="IPR017441">
    <property type="entry name" value="Protein_kinase_ATP_BS"/>
</dbReference>
<evidence type="ECO:0000259" key="18">
    <source>
        <dbReference type="PROSITE" id="PS50011"/>
    </source>
</evidence>
<sequence>MHSVCGKRIRTPMEVHKSTVLQQTNSSSMCESTQRSCEPRRKRTEERSAPSEMARIITDPATGKCYCRGKVLGKGGFAKCYEMTDLSTGKVYAAKIIPHARVSKPHQREKIDREIELHRVLHHKNIVHFYHHFEDKENIYILLEYCSRKSLAHILKARKVLTEPEVRYYLRQIVSGLKYLHEQEILHRDLKLGNFFVSESMELKVGDFGLAAKLEPAGNRRKTICGTPNYLSPEVLNKQGHGCESDIWALGCVMYTMLLGRPPFETTNLKETYRCIREARYSLPSSLSPQAKQLIANLLAKIPEDRPDLEHILRHDFFTQGFSPERLSPSCCHSPPDFHVSSPAKSFFKKAAAALFGGKRDKVKYYETLNKLTKEEEEIYKLQHDLERTVISQQQSKKMSENGSLLPPSAGSPVALATESQSPATQDTIRLIVRGSLGSCSSSSECLEDNTTGSVAETVASVLRGCLENMPKANDTPQTLNSCSLQWVTKWVDYSNKYGFGYQLSDHTVGVLFNNGTHMSLLPDRKTIHYYAELGQCSVFPTCEVPEHFVGQVTVLKYFSHYMEENLMDGGDLGTTTDSHMPRLYLLQWLKSDRALMMLFNDGTFQVNFYHDHTKIILCCQRDEYMLTYINEERVSKTFKLSSLLTSGCPNDLRQRLVYSLNMLLQRCS</sequence>
<evidence type="ECO:0000256" key="9">
    <source>
        <dbReference type="ARBA" id="ARBA00022777"/>
    </source>
</evidence>
<keyword evidence="6 16" id="KW-0808">Transferase</keyword>
<keyword evidence="9 16" id="KW-0418">Kinase</keyword>
<feature type="compositionally biased region" description="Polar residues" evidence="17">
    <location>
        <begin position="392"/>
        <end position="403"/>
    </location>
</feature>
<evidence type="ECO:0000256" key="12">
    <source>
        <dbReference type="ARBA" id="ARBA00023273"/>
    </source>
</evidence>
<dbReference type="KEGG" id="pret:103470174"/>
<proteinExistence type="inferred from homology"/>
<dbReference type="Gene3D" id="3.30.1120.30">
    <property type="entry name" value="POLO box domain"/>
    <property type="match status" value="2"/>
</dbReference>
<dbReference type="CTD" id="565576"/>
<keyword evidence="7" id="KW-0677">Repeat</keyword>
<feature type="region of interest" description="Disordered" evidence="17">
    <location>
        <begin position="20"/>
        <end position="51"/>
    </location>
</feature>
<dbReference type="OrthoDB" id="408964at2759"/>
<feature type="compositionally biased region" description="Basic and acidic residues" evidence="17">
    <location>
        <begin position="37"/>
        <end position="49"/>
    </location>
</feature>
<dbReference type="GO" id="GO:0005524">
    <property type="term" value="F:ATP binding"/>
    <property type="evidence" value="ECO:0007669"/>
    <property type="project" value="UniProtKB-UniRule"/>
</dbReference>
<dbReference type="Pfam" id="PF00069">
    <property type="entry name" value="Pkinase"/>
    <property type="match status" value="1"/>
</dbReference>
<evidence type="ECO:0000256" key="16">
    <source>
        <dbReference type="RuleBase" id="RU361162"/>
    </source>
</evidence>
<reference evidence="20" key="2">
    <citation type="submission" date="2025-08" db="UniProtKB">
        <authorList>
            <consortium name="Ensembl"/>
        </authorList>
    </citation>
    <scope>IDENTIFICATION</scope>
    <source>
        <strain evidence="20">Guanapo</strain>
    </source>
</reference>
<feature type="compositionally biased region" description="Polar residues" evidence="17">
    <location>
        <begin position="20"/>
        <end position="36"/>
    </location>
</feature>
<comment type="subcellular location">
    <subcellularLocation>
        <location evidence="2">Cell projection</location>
        <location evidence="2">Dendrite</location>
    </subcellularLocation>
    <subcellularLocation>
        <location evidence="1">Cytoplasm</location>
        <location evidence="1">Cytoskeleton</location>
        <location evidence="1">Microtubule organizing center</location>
        <location evidence="1">Centrosome</location>
        <location evidence="1">Centriole</location>
    </subcellularLocation>
</comment>
<comment type="catalytic activity">
    <reaction evidence="14">
        <text>L-seryl-[protein] + ATP = O-phospho-L-seryl-[protein] + ADP + H(+)</text>
        <dbReference type="Rhea" id="RHEA:17989"/>
        <dbReference type="Rhea" id="RHEA-COMP:9863"/>
        <dbReference type="Rhea" id="RHEA-COMP:11604"/>
        <dbReference type="ChEBI" id="CHEBI:15378"/>
        <dbReference type="ChEBI" id="CHEBI:29999"/>
        <dbReference type="ChEBI" id="CHEBI:30616"/>
        <dbReference type="ChEBI" id="CHEBI:83421"/>
        <dbReference type="ChEBI" id="CHEBI:456216"/>
        <dbReference type="EC" id="2.7.11.21"/>
    </reaction>
</comment>
<dbReference type="CDD" id="cd13118">
    <property type="entry name" value="POLO_box_1"/>
    <property type="match status" value="1"/>
</dbReference>
<evidence type="ECO:0000313" key="20">
    <source>
        <dbReference type="Ensembl" id="ENSPREP00000026562.1"/>
    </source>
</evidence>
<dbReference type="OMA" id="FHDNTQI"/>
<evidence type="ECO:0000256" key="2">
    <source>
        <dbReference type="ARBA" id="ARBA00004279"/>
    </source>
</evidence>
<keyword evidence="5" id="KW-0597">Phosphoprotein</keyword>
<dbReference type="EC" id="2.7.11.21" evidence="16"/>
<dbReference type="InterPro" id="IPR000719">
    <property type="entry name" value="Prot_kinase_dom"/>
</dbReference>
<dbReference type="InterPro" id="IPR008271">
    <property type="entry name" value="Ser/Thr_kinase_AS"/>
</dbReference>
<dbReference type="PROSITE" id="PS50078">
    <property type="entry name" value="POLO_BOX"/>
    <property type="match status" value="2"/>
</dbReference>
<dbReference type="GO" id="GO:0005813">
    <property type="term" value="C:centrosome"/>
    <property type="evidence" value="ECO:0007669"/>
    <property type="project" value="TreeGrafter"/>
</dbReference>
<evidence type="ECO:0000256" key="10">
    <source>
        <dbReference type="ARBA" id="ARBA00022840"/>
    </source>
</evidence>
<evidence type="ECO:0000256" key="8">
    <source>
        <dbReference type="ARBA" id="ARBA00022741"/>
    </source>
</evidence>
<dbReference type="Ensembl" id="ENSPRET00000026835.1">
    <property type="protein sequence ID" value="ENSPREP00000026562.1"/>
    <property type="gene ID" value="ENSPREG00000017954.1"/>
</dbReference>
<dbReference type="FunFam" id="3.30.200.20:FF:000091">
    <property type="entry name" value="Serine/threonine-protein kinase PLK"/>
    <property type="match status" value="1"/>
</dbReference>
<feature type="domain" description="Protein kinase" evidence="18">
    <location>
        <begin position="66"/>
        <end position="318"/>
    </location>
</feature>
<dbReference type="RefSeq" id="XP_008416618.1">
    <property type="nucleotide sequence ID" value="XM_008418396.2"/>
</dbReference>
<reference evidence="20" key="3">
    <citation type="submission" date="2025-09" db="UniProtKB">
        <authorList>
            <consortium name="Ensembl"/>
        </authorList>
    </citation>
    <scope>IDENTIFICATION</scope>
    <source>
        <strain evidence="20">Guanapo</strain>
    </source>
</reference>
<evidence type="ECO:0000256" key="1">
    <source>
        <dbReference type="ARBA" id="ARBA00004114"/>
    </source>
</evidence>
<dbReference type="AlphaFoldDB" id="A0A3P9PXD0"/>
<dbReference type="Pfam" id="PF00659">
    <property type="entry name" value="POLO_box"/>
    <property type="match status" value="2"/>
</dbReference>
<dbReference type="FunFam" id="3.30.1120.30:FF:000001">
    <property type="entry name" value="Serine/threonine-protein kinase PLK"/>
    <property type="match status" value="1"/>
</dbReference>
<comment type="similarity">
    <text evidence="16">Belongs to the protein kinase superfamily. Ser/Thr protein kinase family. CDC5/Polo subfamily.</text>
</comment>
<evidence type="ECO:0000259" key="19">
    <source>
        <dbReference type="PROSITE" id="PS50078"/>
    </source>
</evidence>
<dbReference type="Bgee" id="ENSPREG00000017954">
    <property type="expression patterns" value="Expressed in caudal fin and 1 other cell type or tissue"/>
</dbReference>
<dbReference type="GeneTree" id="ENSGT00940000158739"/>
<dbReference type="PROSITE" id="PS00107">
    <property type="entry name" value="PROTEIN_KINASE_ATP"/>
    <property type="match status" value="1"/>
</dbReference>
<keyword evidence="10 15" id="KW-0067">ATP-binding</keyword>
<dbReference type="SUPFAM" id="SSF56112">
    <property type="entry name" value="Protein kinase-like (PK-like)"/>
    <property type="match status" value="1"/>
</dbReference>
<organism evidence="20 21">
    <name type="scientific">Poecilia reticulata</name>
    <name type="common">Guppy</name>
    <name type="synonym">Acanthophacelus reticulatus</name>
    <dbReference type="NCBI Taxonomy" id="8081"/>
    <lineage>
        <taxon>Eukaryota</taxon>
        <taxon>Metazoa</taxon>
        <taxon>Chordata</taxon>
        <taxon>Craniata</taxon>
        <taxon>Vertebrata</taxon>
        <taxon>Euteleostomi</taxon>
        <taxon>Actinopterygii</taxon>
        <taxon>Neopterygii</taxon>
        <taxon>Teleostei</taxon>
        <taxon>Neoteleostei</taxon>
        <taxon>Acanthomorphata</taxon>
        <taxon>Ovalentaria</taxon>
        <taxon>Atherinomorphae</taxon>
        <taxon>Cyprinodontiformes</taxon>
        <taxon>Poeciliidae</taxon>
        <taxon>Poeciliinae</taxon>
        <taxon>Poecilia</taxon>
    </lineage>
</organism>
<keyword evidence="3" id="KW-0963">Cytoplasm</keyword>
<evidence type="ECO:0000256" key="3">
    <source>
        <dbReference type="ARBA" id="ARBA00022490"/>
    </source>
</evidence>
<evidence type="ECO:0000256" key="5">
    <source>
        <dbReference type="ARBA" id="ARBA00022553"/>
    </source>
</evidence>
<dbReference type="GO" id="GO:0005634">
    <property type="term" value="C:nucleus"/>
    <property type="evidence" value="ECO:0007669"/>
    <property type="project" value="TreeGrafter"/>
</dbReference>
<dbReference type="GeneID" id="103470174"/>
<dbReference type="STRING" id="8081.ENSPREP00000026562"/>
<evidence type="ECO:0000256" key="14">
    <source>
        <dbReference type="ARBA" id="ARBA00048347"/>
    </source>
</evidence>
<dbReference type="InterPro" id="IPR011009">
    <property type="entry name" value="Kinase-like_dom_sf"/>
</dbReference>
<dbReference type="FunFam" id="1.10.510.10:FF:001498">
    <property type="entry name" value="Serine/threonine-protein kinase PLK"/>
    <property type="match status" value="1"/>
</dbReference>
<feature type="region of interest" description="Disordered" evidence="17">
    <location>
        <begin position="392"/>
        <end position="422"/>
    </location>
</feature>
<dbReference type="InterPro" id="IPR033695">
    <property type="entry name" value="POLO_box_2"/>
</dbReference>
<dbReference type="PANTHER" id="PTHR24345">
    <property type="entry name" value="SERINE/THREONINE-PROTEIN KINASE PLK"/>
    <property type="match status" value="1"/>
</dbReference>
<dbReference type="SMART" id="SM00220">
    <property type="entry name" value="S_TKc"/>
    <property type="match status" value="1"/>
</dbReference>
<dbReference type="GO" id="GO:0004674">
    <property type="term" value="F:protein serine/threonine kinase activity"/>
    <property type="evidence" value="ECO:0007669"/>
    <property type="project" value="UniProtKB-KW"/>
</dbReference>
<accession>A0A3P9PXD0</accession>
<keyword evidence="21" id="KW-1185">Reference proteome</keyword>